<dbReference type="RefSeq" id="WP_338204738.1">
    <property type="nucleotide sequence ID" value="NZ_JAEKNR010000217.1"/>
</dbReference>
<evidence type="ECO:0000313" key="1">
    <source>
        <dbReference type="EMBL" id="MBJ7600778.1"/>
    </source>
</evidence>
<keyword evidence="2" id="KW-1185">Reference proteome</keyword>
<protein>
    <recommendedName>
        <fullName evidence="3">Nucleotide pyrophosphohydrolase</fullName>
    </recommendedName>
</protein>
<dbReference type="Pfam" id="PF01503">
    <property type="entry name" value="PRA-PH"/>
    <property type="match status" value="1"/>
</dbReference>
<dbReference type="InterPro" id="IPR021130">
    <property type="entry name" value="PRib-ATP_PPHydrolase-like"/>
</dbReference>
<dbReference type="Proteomes" id="UP000612893">
    <property type="component" value="Unassembled WGS sequence"/>
</dbReference>
<evidence type="ECO:0000313" key="2">
    <source>
        <dbReference type="Proteomes" id="UP000612893"/>
    </source>
</evidence>
<comment type="caution">
    <text evidence="1">The sequence shown here is derived from an EMBL/GenBank/DDBJ whole genome shotgun (WGS) entry which is preliminary data.</text>
</comment>
<dbReference type="EMBL" id="JAEKNR010000217">
    <property type="protein sequence ID" value="MBJ7600778.1"/>
    <property type="molecule type" value="Genomic_DNA"/>
</dbReference>
<name>A0A934KCY4_9BACT</name>
<accession>A0A934KCY4</accession>
<organism evidence="1 2">
    <name type="scientific">Candidatus Nephthysia bennettiae</name>
    <dbReference type="NCBI Taxonomy" id="3127016"/>
    <lineage>
        <taxon>Bacteria</taxon>
        <taxon>Bacillati</taxon>
        <taxon>Candidatus Dormiibacterota</taxon>
        <taxon>Candidatus Dormibacteria</taxon>
        <taxon>Candidatus Dormibacterales</taxon>
        <taxon>Candidatus Dormibacteraceae</taxon>
        <taxon>Candidatus Nephthysia</taxon>
    </lineage>
</organism>
<dbReference type="SUPFAM" id="SSF101386">
    <property type="entry name" value="all-alpha NTP pyrophosphatases"/>
    <property type="match status" value="1"/>
</dbReference>
<dbReference type="InterPro" id="IPR023292">
    <property type="entry name" value="NTP_PyroPHydrolase-like_dom_sf"/>
</dbReference>
<dbReference type="AlphaFoldDB" id="A0A934KCY4"/>
<sequence>MNDEQLMVRDFHQHFGLPCSDRPSWPGEAVHRLRVLLIEEELAELRNAGEARNLVAVADALADLLYVVYGAAETYGIDLQPVFREIHRSNMSKGDPEIVRRPDGKILKGERYSPPRVGEVMQTQLVRTAVPV</sequence>
<reference evidence="1" key="1">
    <citation type="submission" date="2020-10" db="EMBL/GenBank/DDBJ databases">
        <title>Ca. Dormibacterota MAGs.</title>
        <authorList>
            <person name="Montgomery K."/>
        </authorList>
    </citation>
    <scope>NUCLEOTIDE SEQUENCE [LARGE SCALE GENOMIC DNA]</scope>
    <source>
        <strain evidence="1">SC8812_S17_10</strain>
    </source>
</reference>
<gene>
    <name evidence="1" type="ORF">JF922_22245</name>
</gene>
<evidence type="ECO:0008006" key="3">
    <source>
        <dbReference type="Google" id="ProtNLM"/>
    </source>
</evidence>
<proteinExistence type="predicted"/>
<dbReference type="Gene3D" id="1.10.3420.10">
    <property type="entry name" value="putative ntp pyrophosphohydrolase like domain"/>
    <property type="match status" value="1"/>
</dbReference>